<reference evidence="1 2" key="2">
    <citation type="journal article" date="2024" name="Int. J. Syst. Evol. Microbiol.">
        <title>Promethearchaeum syntrophicum gen. nov., sp. nov., an anaerobic, obligately syntrophic archaeon, the first isolate of the lineage 'Asgard' archaea, and proposal of the new archaeal phylum Promethearchaeota phyl. nov. and kingdom Promethearchaeati regn. nov.</title>
        <authorList>
            <person name="Imachi H."/>
            <person name="Nobu M.K."/>
            <person name="Kato S."/>
            <person name="Takaki Y."/>
            <person name="Miyazaki M."/>
            <person name="Miyata M."/>
            <person name="Ogawara M."/>
            <person name="Saito Y."/>
            <person name="Sakai S."/>
            <person name="Tahara Y.O."/>
            <person name="Takano Y."/>
            <person name="Tasumi E."/>
            <person name="Uematsu K."/>
            <person name="Yoshimura T."/>
            <person name="Itoh T."/>
            <person name="Ohkuma M."/>
            <person name="Takai K."/>
        </authorList>
    </citation>
    <scope>NUCLEOTIDE SEQUENCE [LARGE SCALE GENOMIC DNA]</scope>
    <source>
        <strain evidence="1 2">MK-D1</strain>
    </source>
</reference>
<sequence length="134" mass="15347">MSKEEYSKLLQSAFDNGIPFINITEFYSYALIPQGDKWLEIAYDFGEKSIDEKKEIDGASAFFKLCEEVEKSMALELKVFYLNKWKEFKKGLSGSEGDKLKSCIKELTTNSNVYSDELPVVFNKEDLGKILSKL</sequence>
<evidence type="ECO:0000313" key="2">
    <source>
        <dbReference type="Proteomes" id="UP000321408"/>
    </source>
</evidence>
<protein>
    <submittedName>
        <fullName evidence="1">Uncharacterized protein</fullName>
    </submittedName>
</protein>
<keyword evidence="2" id="KW-1185">Reference proteome</keyword>
<organism evidence="1 2">
    <name type="scientific">Promethearchaeum syntrophicum</name>
    <dbReference type="NCBI Taxonomy" id="2594042"/>
    <lineage>
        <taxon>Archaea</taxon>
        <taxon>Promethearchaeati</taxon>
        <taxon>Promethearchaeota</taxon>
        <taxon>Promethearchaeia</taxon>
        <taxon>Promethearchaeales</taxon>
        <taxon>Promethearchaeaceae</taxon>
        <taxon>Promethearchaeum</taxon>
    </lineage>
</organism>
<proteinExistence type="predicted"/>
<dbReference type="GeneID" id="41330182"/>
<dbReference type="Proteomes" id="UP000321408">
    <property type="component" value="Chromosome"/>
</dbReference>
<gene>
    <name evidence="1" type="ORF">DSAG12_02193</name>
</gene>
<dbReference type="EMBL" id="CP042905">
    <property type="protein sequence ID" value="QEE16363.1"/>
    <property type="molecule type" value="Genomic_DNA"/>
</dbReference>
<evidence type="ECO:0000313" key="1">
    <source>
        <dbReference type="EMBL" id="QEE16363.1"/>
    </source>
</evidence>
<name>A0A5B9DB32_9ARCH</name>
<dbReference type="KEGG" id="psyt:DSAG12_02193"/>
<dbReference type="AlphaFoldDB" id="A0A5B9DB32"/>
<dbReference type="RefSeq" id="WP_147663247.1">
    <property type="nucleotide sequence ID" value="NZ_CP042905.2"/>
</dbReference>
<reference evidence="1 2" key="1">
    <citation type="journal article" date="2020" name="Nature">
        <title>Isolation of an archaeon at the prokaryote-eukaryote interface.</title>
        <authorList>
            <person name="Imachi H."/>
            <person name="Nobu M.K."/>
            <person name="Nakahara N."/>
            <person name="Morono Y."/>
            <person name="Ogawara M."/>
            <person name="Takaki Y."/>
            <person name="Takano Y."/>
            <person name="Uematsu K."/>
            <person name="Ikuta T."/>
            <person name="Ito M."/>
            <person name="Matsui Y."/>
            <person name="Miyazaki M."/>
            <person name="Murata K."/>
            <person name="Saito Y."/>
            <person name="Sakai S."/>
            <person name="Song C."/>
            <person name="Tasumi E."/>
            <person name="Yamanaka Y."/>
            <person name="Yamaguchi T."/>
            <person name="Kamagata Y."/>
            <person name="Tamaki H."/>
            <person name="Takai K."/>
        </authorList>
    </citation>
    <scope>NUCLEOTIDE SEQUENCE [LARGE SCALE GENOMIC DNA]</scope>
    <source>
        <strain evidence="1 2">MK-D1</strain>
    </source>
</reference>
<accession>A0A5B9DB32</accession>